<dbReference type="GO" id="GO:0017000">
    <property type="term" value="P:antibiotic biosynthetic process"/>
    <property type="evidence" value="ECO:0007669"/>
    <property type="project" value="UniProtKB-ARBA"/>
</dbReference>
<evidence type="ECO:0000256" key="2">
    <source>
        <dbReference type="ARBA" id="ARBA00022553"/>
    </source>
</evidence>
<sequence>MPKTSPPVGREELPPAPVATAASTDARALSLEEYLCRMLRHWIDVPPAHRIDRRRPLYSQGVDSITALAFQRRLESALRLSLRTTRPLRDSSVTEIAALLAEQLGEARRGPLG</sequence>
<evidence type="ECO:0000313" key="6">
    <source>
        <dbReference type="Proteomes" id="UP000473014"/>
    </source>
</evidence>
<dbReference type="PROSITE" id="PS50075">
    <property type="entry name" value="CARRIER"/>
    <property type="match status" value="1"/>
</dbReference>
<dbReference type="RefSeq" id="WP_155071885.1">
    <property type="nucleotide sequence ID" value="NZ_WIXO01000001.1"/>
</dbReference>
<dbReference type="Pfam" id="PF00550">
    <property type="entry name" value="PP-binding"/>
    <property type="match status" value="1"/>
</dbReference>
<keyword evidence="6" id="KW-1185">Reference proteome</keyword>
<evidence type="ECO:0000256" key="3">
    <source>
        <dbReference type="SAM" id="MobiDB-lite"/>
    </source>
</evidence>
<accession>A0A6G2BFC3</accession>
<dbReference type="AlphaFoldDB" id="A0A6G2BFC3"/>
<feature type="region of interest" description="Disordered" evidence="3">
    <location>
        <begin position="1"/>
        <end position="22"/>
    </location>
</feature>
<dbReference type="EMBL" id="WIXO01000001">
    <property type="protein sequence ID" value="MTE20981.1"/>
    <property type="molecule type" value="Genomic_DNA"/>
</dbReference>
<organism evidence="5 6">
    <name type="scientific">Streptomyces taklimakanensis</name>
    <dbReference type="NCBI Taxonomy" id="2569853"/>
    <lineage>
        <taxon>Bacteria</taxon>
        <taxon>Bacillati</taxon>
        <taxon>Actinomycetota</taxon>
        <taxon>Actinomycetes</taxon>
        <taxon>Kitasatosporales</taxon>
        <taxon>Streptomycetaceae</taxon>
        <taxon>Streptomyces</taxon>
    </lineage>
</organism>
<keyword evidence="1" id="KW-0596">Phosphopantetheine</keyword>
<dbReference type="Gene3D" id="1.10.1200.10">
    <property type="entry name" value="ACP-like"/>
    <property type="match status" value="1"/>
</dbReference>
<dbReference type="OrthoDB" id="4324469at2"/>
<evidence type="ECO:0000259" key="4">
    <source>
        <dbReference type="PROSITE" id="PS50075"/>
    </source>
</evidence>
<protein>
    <recommendedName>
        <fullName evidence="4">Carrier domain-containing protein</fullName>
    </recommendedName>
</protein>
<evidence type="ECO:0000256" key="1">
    <source>
        <dbReference type="ARBA" id="ARBA00022450"/>
    </source>
</evidence>
<dbReference type="InterPro" id="IPR009081">
    <property type="entry name" value="PP-bd_ACP"/>
</dbReference>
<dbReference type="GO" id="GO:0031177">
    <property type="term" value="F:phosphopantetheine binding"/>
    <property type="evidence" value="ECO:0007669"/>
    <property type="project" value="InterPro"/>
</dbReference>
<evidence type="ECO:0000313" key="5">
    <source>
        <dbReference type="EMBL" id="MTE20981.1"/>
    </source>
</evidence>
<comment type="caution">
    <text evidence="5">The sequence shown here is derived from an EMBL/GenBank/DDBJ whole genome shotgun (WGS) entry which is preliminary data.</text>
</comment>
<dbReference type="Proteomes" id="UP000473014">
    <property type="component" value="Unassembled WGS sequence"/>
</dbReference>
<dbReference type="InterPro" id="IPR020806">
    <property type="entry name" value="PKS_PP-bd"/>
</dbReference>
<proteinExistence type="predicted"/>
<dbReference type="InterPro" id="IPR036736">
    <property type="entry name" value="ACP-like_sf"/>
</dbReference>
<dbReference type="SUPFAM" id="SSF47336">
    <property type="entry name" value="ACP-like"/>
    <property type="match status" value="1"/>
</dbReference>
<dbReference type="SMART" id="SM00823">
    <property type="entry name" value="PKS_PP"/>
    <property type="match status" value="1"/>
</dbReference>
<gene>
    <name evidence="5" type="ORF">F0L17_18025</name>
</gene>
<reference evidence="5 6" key="1">
    <citation type="submission" date="2019-11" db="EMBL/GenBank/DDBJ databases">
        <authorList>
            <person name="Yuan L."/>
        </authorList>
    </citation>
    <scope>NUCLEOTIDE SEQUENCE [LARGE SCALE GENOMIC DNA]</scope>
    <source>
        <strain evidence="5 6">TRM43335</strain>
    </source>
</reference>
<name>A0A6G2BFC3_9ACTN</name>
<feature type="domain" description="Carrier" evidence="4">
    <location>
        <begin position="29"/>
        <end position="104"/>
    </location>
</feature>
<keyword evidence="2" id="KW-0597">Phosphoprotein</keyword>